<comment type="catalytic activity">
    <reaction evidence="9 16">
        <text>UDP-N-acetyl-alpha-D-muramoyl-L-alanyl-D-glutamate + meso-2,6-diaminopimelate + ATP = UDP-N-acetyl-alpha-D-muramoyl-L-alanyl-gamma-D-glutamyl-meso-2,6-diaminopimelate + ADP + phosphate + H(+)</text>
        <dbReference type="Rhea" id="RHEA:23676"/>
        <dbReference type="ChEBI" id="CHEBI:15378"/>
        <dbReference type="ChEBI" id="CHEBI:30616"/>
        <dbReference type="ChEBI" id="CHEBI:43474"/>
        <dbReference type="ChEBI" id="CHEBI:57791"/>
        <dbReference type="ChEBI" id="CHEBI:83900"/>
        <dbReference type="ChEBI" id="CHEBI:83905"/>
        <dbReference type="ChEBI" id="CHEBI:456216"/>
        <dbReference type="EC" id="6.3.2.13"/>
    </reaction>
</comment>
<feature type="binding site" evidence="16">
    <location>
        <position position="463"/>
    </location>
    <ligand>
        <name>meso-2,6-diaminopimelate</name>
        <dbReference type="ChEBI" id="CHEBI:57791"/>
    </ligand>
</feature>
<dbReference type="FunFam" id="3.90.190.20:FF:000006">
    <property type="entry name" value="UDP-N-acetylmuramoyl-L-alanyl-D-glutamate--2,6-diaminopimelate ligase"/>
    <property type="match status" value="1"/>
</dbReference>
<keyword evidence="5 16" id="KW-0133">Cell shape</keyword>
<reference evidence="21" key="1">
    <citation type="journal article" date="2021" name="Antonie Van Leeuwenhoek">
        <title>Draft genome and description of Waterburya agarophytonicola gen. nov. sp. nov. (Pleurocapsales, Cyanobacteria): a seaweed symbiont.</title>
        <authorList>
            <person name="Bonthond G."/>
            <person name="Shalygin S."/>
            <person name="Bayer T."/>
            <person name="Weinberger F."/>
        </authorList>
    </citation>
    <scope>NUCLEOTIDE SEQUENCE</scope>
    <source>
        <strain evidence="21">KI4</strain>
    </source>
</reference>
<dbReference type="Gene3D" id="3.40.1190.10">
    <property type="entry name" value="Mur-like, catalytic domain"/>
    <property type="match status" value="1"/>
</dbReference>
<dbReference type="PANTHER" id="PTHR23135:SF4">
    <property type="entry name" value="UDP-N-ACETYLMURAMOYL-L-ALANYL-D-GLUTAMATE--2,6-DIAMINOPIMELATE LIGASE MURE HOMOLOG, CHLOROPLASTIC"/>
    <property type="match status" value="1"/>
</dbReference>
<evidence type="ECO:0000256" key="4">
    <source>
        <dbReference type="ARBA" id="ARBA00022840"/>
    </source>
</evidence>
<keyword evidence="3 16" id="KW-0132">Cell division</keyword>
<dbReference type="GO" id="GO:0071555">
    <property type="term" value="P:cell wall organization"/>
    <property type="evidence" value="ECO:0007669"/>
    <property type="project" value="UniProtKB-KW"/>
</dbReference>
<keyword evidence="16" id="KW-0963">Cytoplasm</keyword>
<evidence type="ECO:0000259" key="19">
    <source>
        <dbReference type="Pfam" id="PF02875"/>
    </source>
</evidence>
<evidence type="ECO:0000313" key="21">
    <source>
        <dbReference type="EMBL" id="MCC0179129.1"/>
    </source>
</evidence>
<dbReference type="GO" id="GO:0051301">
    <property type="term" value="P:cell division"/>
    <property type="evidence" value="ECO:0007669"/>
    <property type="project" value="UniProtKB-KW"/>
</dbReference>
<feature type="binding site" evidence="16">
    <location>
        <begin position="115"/>
        <end position="121"/>
    </location>
    <ligand>
        <name>ATP</name>
        <dbReference type="ChEBI" id="CHEBI:30616"/>
    </ligand>
</feature>
<dbReference type="GO" id="GO:0009252">
    <property type="term" value="P:peptidoglycan biosynthetic process"/>
    <property type="evidence" value="ECO:0007669"/>
    <property type="project" value="UniProtKB-UniRule"/>
</dbReference>
<feature type="short sequence motif" description="Meso-diaminopimelate recognition motif" evidence="16">
    <location>
        <begin position="412"/>
        <end position="415"/>
    </location>
</feature>
<feature type="domain" description="Mur ligase central" evidence="20">
    <location>
        <begin position="113"/>
        <end position="314"/>
    </location>
</feature>
<evidence type="ECO:0000256" key="9">
    <source>
        <dbReference type="ARBA" id="ARBA00050251"/>
    </source>
</evidence>
<evidence type="ECO:0000256" key="8">
    <source>
        <dbReference type="ARBA" id="ARBA00023316"/>
    </source>
</evidence>
<dbReference type="EC" id="6.3.2.13" evidence="11 16"/>
<dbReference type="Pfam" id="PF02875">
    <property type="entry name" value="Mur_ligase_C"/>
    <property type="match status" value="1"/>
</dbReference>
<dbReference type="Pfam" id="PF01225">
    <property type="entry name" value="Mur_ligase"/>
    <property type="match status" value="1"/>
</dbReference>
<dbReference type="GO" id="GO:0008360">
    <property type="term" value="P:regulation of cell shape"/>
    <property type="evidence" value="ECO:0007669"/>
    <property type="project" value="UniProtKB-KW"/>
</dbReference>
<comment type="similarity">
    <text evidence="1 16">Belongs to the MurCDEF family. MurE subfamily.</text>
</comment>
<dbReference type="PANTHER" id="PTHR23135">
    <property type="entry name" value="MUR LIGASE FAMILY MEMBER"/>
    <property type="match status" value="1"/>
</dbReference>
<name>A0A964FKD7_9CYAN</name>
<organism evidence="21 22">
    <name type="scientific">Waterburya agarophytonicola KI4</name>
    <dbReference type="NCBI Taxonomy" id="2874699"/>
    <lineage>
        <taxon>Bacteria</taxon>
        <taxon>Bacillati</taxon>
        <taxon>Cyanobacteriota</taxon>
        <taxon>Cyanophyceae</taxon>
        <taxon>Pleurocapsales</taxon>
        <taxon>Hyellaceae</taxon>
        <taxon>Waterburya</taxon>
        <taxon>Waterburya agarophytonicola</taxon>
    </lineage>
</organism>
<dbReference type="GO" id="GO:0005737">
    <property type="term" value="C:cytoplasm"/>
    <property type="evidence" value="ECO:0007669"/>
    <property type="project" value="UniProtKB-SubCell"/>
</dbReference>
<dbReference type="Gene3D" id="3.90.190.20">
    <property type="entry name" value="Mur ligase, C-terminal domain"/>
    <property type="match status" value="1"/>
</dbReference>
<gene>
    <name evidence="16" type="primary">murE</name>
    <name evidence="21" type="ORF">I4641_19360</name>
</gene>
<evidence type="ECO:0000256" key="10">
    <source>
        <dbReference type="ARBA" id="ARBA00056782"/>
    </source>
</evidence>
<dbReference type="HAMAP" id="MF_00208">
    <property type="entry name" value="MurE"/>
    <property type="match status" value="1"/>
</dbReference>
<feature type="binding site" evidence="16">
    <location>
        <position position="388"/>
    </location>
    <ligand>
        <name>meso-2,6-diaminopimelate</name>
        <dbReference type="ChEBI" id="CHEBI:57791"/>
    </ligand>
</feature>
<evidence type="ECO:0000256" key="15">
    <source>
        <dbReference type="ARBA" id="ARBA00081560"/>
    </source>
</evidence>
<feature type="domain" description="Mur ligase C-terminal" evidence="19">
    <location>
        <begin position="337"/>
        <end position="465"/>
    </location>
</feature>
<feature type="binding site" evidence="16">
    <location>
        <begin position="412"/>
        <end position="415"/>
    </location>
    <ligand>
        <name>meso-2,6-diaminopimelate</name>
        <dbReference type="ChEBI" id="CHEBI:57791"/>
    </ligand>
</feature>
<evidence type="ECO:0000256" key="3">
    <source>
        <dbReference type="ARBA" id="ARBA00022618"/>
    </source>
</evidence>
<evidence type="ECO:0000256" key="7">
    <source>
        <dbReference type="ARBA" id="ARBA00023306"/>
    </source>
</evidence>
<feature type="domain" description="Mur ligase N-terminal catalytic" evidence="18">
    <location>
        <begin position="24"/>
        <end position="100"/>
    </location>
</feature>
<feature type="binding site" evidence="16">
    <location>
        <position position="31"/>
    </location>
    <ligand>
        <name>UDP-N-acetyl-alpha-D-muramoyl-L-alanyl-D-glutamate</name>
        <dbReference type="ChEBI" id="CHEBI:83900"/>
    </ligand>
</feature>
<keyword evidence="7 16" id="KW-0131">Cell cycle</keyword>
<keyword evidence="2 16" id="KW-0436">Ligase</keyword>
<dbReference type="GO" id="GO:0000287">
    <property type="term" value="F:magnesium ion binding"/>
    <property type="evidence" value="ECO:0007669"/>
    <property type="project" value="UniProtKB-UniRule"/>
</dbReference>
<dbReference type="RefSeq" id="WP_369426845.1">
    <property type="nucleotide sequence ID" value="NZ_JADWDC010000068.1"/>
</dbReference>
<evidence type="ECO:0000256" key="17">
    <source>
        <dbReference type="RuleBase" id="RU004135"/>
    </source>
</evidence>
<evidence type="ECO:0000256" key="12">
    <source>
        <dbReference type="ARBA" id="ARBA00072883"/>
    </source>
</evidence>
<keyword evidence="16" id="KW-0460">Magnesium</keyword>
<dbReference type="InterPro" id="IPR035911">
    <property type="entry name" value="MurE/MurF_N"/>
</dbReference>
<evidence type="ECO:0000259" key="20">
    <source>
        <dbReference type="Pfam" id="PF08245"/>
    </source>
</evidence>
<evidence type="ECO:0000313" key="22">
    <source>
        <dbReference type="Proteomes" id="UP000729733"/>
    </source>
</evidence>
<evidence type="ECO:0000256" key="6">
    <source>
        <dbReference type="ARBA" id="ARBA00022984"/>
    </source>
</evidence>
<proteinExistence type="inferred from homology"/>
<evidence type="ECO:0000256" key="1">
    <source>
        <dbReference type="ARBA" id="ARBA00005898"/>
    </source>
</evidence>
<keyword evidence="22" id="KW-1185">Reference proteome</keyword>
<dbReference type="GO" id="GO:0005524">
    <property type="term" value="F:ATP binding"/>
    <property type="evidence" value="ECO:0007669"/>
    <property type="project" value="UniProtKB-UniRule"/>
</dbReference>
<comment type="cofactor">
    <cofactor evidence="16">
        <name>Mg(2+)</name>
        <dbReference type="ChEBI" id="CHEBI:18420"/>
    </cofactor>
</comment>
<feature type="binding site" evidence="16">
    <location>
        <position position="190"/>
    </location>
    <ligand>
        <name>UDP-N-acetyl-alpha-D-muramoyl-L-alanyl-D-glutamate</name>
        <dbReference type="ChEBI" id="CHEBI:83900"/>
    </ligand>
</feature>
<dbReference type="NCBIfam" id="NF001124">
    <property type="entry name" value="PRK00139.1-2"/>
    <property type="match status" value="1"/>
</dbReference>
<evidence type="ECO:0000256" key="5">
    <source>
        <dbReference type="ARBA" id="ARBA00022960"/>
    </source>
</evidence>
<comment type="function">
    <text evidence="10 16">Catalyzes the addition of meso-diaminopimelic acid to the nucleotide precursor UDP-N-acetylmuramoyl-L-alanyl-D-glutamate (UMAG) in the biosynthesis of bacterial cell-wall peptidoglycan.</text>
</comment>
<dbReference type="InterPro" id="IPR013221">
    <property type="entry name" value="Mur_ligase_cen"/>
</dbReference>
<dbReference type="NCBIfam" id="NF001126">
    <property type="entry name" value="PRK00139.1-4"/>
    <property type="match status" value="1"/>
</dbReference>
<feature type="binding site" evidence="16">
    <location>
        <position position="192"/>
    </location>
    <ligand>
        <name>UDP-N-acetyl-alpha-D-muramoyl-L-alanyl-D-glutamate</name>
        <dbReference type="ChEBI" id="CHEBI:83900"/>
    </ligand>
</feature>
<accession>A0A964FKD7</accession>
<dbReference type="InterPro" id="IPR036615">
    <property type="entry name" value="Mur_ligase_C_dom_sf"/>
</dbReference>
<comment type="PTM">
    <text evidence="16">Carboxylation is probably crucial for Mg(2+) binding and, consequently, for the gamma-phosphate positioning of ATP.</text>
</comment>
<dbReference type="GO" id="GO:0008765">
    <property type="term" value="F:UDP-N-acetylmuramoylalanyl-D-glutamate-2,6-diaminopimelate ligase activity"/>
    <property type="evidence" value="ECO:0007669"/>
    <property type="project" value="UniProtKB-UniRule"/>
</dbReference>
<sequence length="494" mass="53353">MKLRELLAKVDLPQSEHSAMDLEVNRVCTNSHGCQPGDLFIGIPGTRVDGGEFWQSAVGQGAIAAVVTPQAATKQPPSPEACVIQTEDMTAICSAIAAAFHDYPASKLSTVGVTGTNGKTTTSHLIEYFLHQAQRPTALFGTLYTRWQGYSKTATHTTPFAVELQSQLAKAVTAGNKYAVMEVSSHALAQGRVKGCGFEVGVFTNLTQDHLDYHRDMEDYFQAKSLLFSEEYLQGKAIINLDDPYGQRLINSLNTEKVWTYSVTNPKADLYTSNLDYQPTGVKGILHTPVGEIAFNSPLVGQFNLANLLAATGTALHLGIDLKTITDSLADFAGVPGRMERVQVDPSQDITVIVDYAHTPDSLANLIKASRPFISGKTICVFGCGGDRDRTKRPLMGKIAAELADVAVVTSDNPRTENPEQILKDVVAGIPDTATSTVISDRAQAIATAIKNARSGDGILIAGKGHEDYQILGTEKIHFDDREQARIALSDRYQ</sequence>
<keyword evidence="8 16" id="KW-0961">Cell wall biogenesis/degradation</keyword>
<feature type="binding site" evidence="16">
    <location>
        <position position="184"/>
    </location>
    <ligand>
        <name>UDP-N-acetyl-alpha-D-muramoyl-L-alanyl-D-glutamate</name>
        <dbReference type="ChEBI" id="CHEBI:83900"/>
    </ligand>
</feature>
<dbReference type="NCBIfam" id="TIGR01085">
    <property type="entry name" value="murE"/>
    <property type="match status" value="1"/>
</dbReference>
<dbReference type="Pfam" id="PF08245">
    <property type="entry name" value="Mur_ligase_M"/>
    <property type="match status" value="1"/>
</dbReference>
<feature type="binding site" evidence="16">
    <location>
        <position position="467"/>
    </location>
    <ligand>
        <name>meso-2,6-diaminopimelate</name>
        <dbReference type="ChEBI" id="CHEBI:57791"/>
    </ligand>
</feature>
<evidence type="ECO:0000259" key="18">
    <source>
        <dbReference type="Pfam" id="PF01225"/>
    </source>
</evidence>
<evidence type="ECO:0000256" key="13">
    <source>
        <dbReference type="ARBA" id="ARBA00075482"/>
    </source>
</evidence>
<dbReference type="InterPro" id="IPR004101">
    <property type="entry name" value="Mur_ligase_C"/>
</dbReference>
<comment type="caution">
    <text evidence="16">Lacks conserved residue(s) required for the propagation of feature annotation.</text>
</comment>
<dbReference type="InterPro" id="IPR036565">
    <property type="entry name" value="Mur-like_cat_sf"/>
</dbReference>
<comment type="subcellular location">
    <subcellularLocation>
        <location evidence="16 17">Cytoplasm</location>
    </subcellularLocation>
</comment>
<protein>
    <recommendedName>
        <fullName evidence="12 16">UDP-N-acetylmuramoyl-L-alanyl-D-glutamate--2,6-diaminopimelate ligase</fullName>
        <ecNumber evidence="11 16">6.3.2.13</ecNumber>
    </recommendedName>
    <alternativeName>
        <fullName evidence="13 16">Meso-A2pm-adding enzyme</fullName>
    </alternativeName>
    <alternativeName>
        <fullName evidence="14 16">Meso-diaminopimelate-adding enzyme</fullName>
    </alternativeName>
    <alternativeName>
        <fullName evidence="15 16">UDP-MurNAc-L-Ala-D-Glu:meso-diaminopimelate ligase</fullName>
    </alternativeName>
    <alternativeName>
        <fullName evidence="16">UDP-MurNAc-tripeptide synthetase</fullName>
    </alternativeName>
    <alternativeName>
        <fullName evidence="16">UDP-N-acetylmuramyl-tripeptide synthetase</fullName>
    </alternativeName>
</protein>
<keyword evidence="6 16" id="KW-0573">Peptidoglycan synthesis</keyword>
<dbReference type="Proteomes" id="UP000729733">
    <property type="component" value="Unassembled WGS sequence"/>
</dbReference>
<evidence type="ECO:0000256" key="14">
    <source>
        <dbReference type="ARBA" id="ARBA00076158"/>
    </source>
</evidence>
<dbReference type="InterPro" id="IPR005761">
    <property type="entry name" value="UDP-N-AcMur-Glu-dNH2Pim_ligase"/>
</dbReference>
<comment type="caution">
    <text evidence="21">The sequence shown here is derived from an EMBL/GenBank/DDBJ whole genome shotgun (WGS) entry which is preliminary data.</text>
</comment>
<feature type="modified residue" description="N6-carboxylysine" evidence="16">
    <location>
        <position position="224"/>
    </location>
</feature>
<evidence type="ECO:0000256" key="11">
    <source>
        <dbReference type="ARBA" id="ARBA00066633"/>
    </source>
</evidence>
<evidence type="ECO:0000256" key="2">
    <source>
        <dbReference type="ARBA" id="ARBA00022598"/>
    </source>
</evidence>
<feature type="binding site" evidence="16">
    <location>
        <begin position="157"/>
        <end position="158"/>
    </location>
    <ligand>
        <name>UDP-N-acetyl-alpha-D-muramoyl-L-alanyl-D-glutamate</name>
        <dbReference type="ChEBI" id="CHEBI:83900"/>
    </ligand>
</feature>
<dbReference type="AlphaFoldDB" id="A0A964FKD7"/>
<dbReference type="SUPFAM" id="SSF53244">
    <property type="entry name" value="MurD-like peptide ligases, peptide-binding domain"/>
    <property type="match status" value="1"/>
</dbReference>
<comment type="pathway">
    <text evidence="16 17">Cell wall biogenesis; peptidoglycan biosynthesis.</text>
</comment>
<dbReference type="Gene3D" id="3.40.1390.10">
    <property type="entry name" value="MurE/MurF, N-terminal domain"/>
    <property type="match status" value="1"/>
</dbReference>
<keyword evidence="16" id="KW-0547">Nucleotide-binding</keyword>
<keyword evidence="4 16" id="KW-0067">ATP-binding</keyword>
<dbReference type="SUPFAM" id="SSF53623">
    <property type="entry name" value="MurD-like peptide ligases, catalytic domain"/>
    <property type="match status" value="1"/>
</dbReference>
<evidence type="ECO:0000256" key="16">
    <source>
        <dbReference type="HAMAP-Rule" id="MF_00208"/>
    </source>
</evidence>
<dbReference type="SUPFAM" id="SSF63418">
    <property type="entry name" value="MurE/MurF N-terminal domain"/>
    <property type="match status" value="1"/>
</dbReference>
<dbReference type="EMBL" id="JADWDC010000068">
    <property type="protein sequence ID" value="MCC0179129.1"/>
    <property type="molecule type" value="Genomic_DNA"/>
</dbReference>
<dbReference type="InterPro" id="IPR000713">
    <property type="entry name" value="Mur_ligase_N"/>
</dbReference>